<evidence type="ECO:0000313" key="2">
    <source>
        <dbReference type="Proteomes" id="UP000317550"/>
    </source>
</evidence>
<dbReference type="EMBL" id="CP041730">
    <property type="protein sequence ID" value="QDQ25659.1"/>
    <property type="molecule type" value="Genomic_DNA"/>
</dbReference>
<gene>
    <name evidence="1" type="ORF">FNU76_04445</name>
</gene>
<dbReference type="RefSeq" id="WP_143856584.1">
    <property type="nucleotide sequence ID" value="NZ_CP041730.1"/>
</dbReference>
<accession>A0A516SBX9</accession>
<dbReference type="SUPFAM" id="SSF54523">
    <property type="entry name" value="Pili subunits"/>
    <property type="match status" value="1"/>
</dbReference>
<sequence length="166" mass="18058">MSRRALSSRAGGFSFIELLATLAIIATLAAMALPLAQTTLKRHKEHELRRALRDIRQAIDAYQVATTDGRIVQADASGSQHGYPPTLAALAAGVPNAKAQGGAMLYFLRRLPRDPFYPNATTPAAQTWGTRRFDSPPDQPLAGDDVFDVYSLSTQTGLNSVAYREW</sequence>
<dbReference type="AlphaFoldDB" id="A0A516SBX9"/>
<dbReference type="InterPro" id="IPR045584">
    <property type="entry name" value="Pilin-like"/>
</dbReference>
<dbReference type="OrthoDB" id="9790526at2"/>
<dbReference type="KEGG" id="cari:FNU76_04445"/>
<dbReference type="Pfam" id="PF07963">
    <property type="entry name" value="N_methyl"/>
    <property type="match status" value="1"/>
</dbReference>
<protein>
    <submittedName>
        <fullName evidence="1">Type II secretion system protein</fullName>
    </submittedName>
</protein>
<dbReference type="InterPro" id="IPR012902">
    <property type="entry name" value="N_methyl_site"/>
</dbReference>
<dbReference type="NCBIfam" id="TIGR02532">
    <property type="entry name" value="IV_pilin_GFxxxE"/>
    <property type="match status" value="1"/>
</dbReference>
<reference evidence="2" key="1">
    <citation type="submission" date="2019-07" db="EMBL/GenBank/DDBJ databases">
        <title>Chitinimonas sp. nov., isolated from Ny-Alesund, arctica soil.</title>
        <authorList>
            <person name="Xu Q."/>
            <person name="Peng F."/>
        </authorList>
    </citation>
    <scope>NUCLEOTIDE SEQUENCE [LARGE SCALE GENOMIC DNA]</scope>
    <source>
        <strain evidence="2">R3-44</strain>
    </source>
</reference>
<dbReference type="Proteomes" id="UP000317550">
    <property type="component" value="Chromosome"/>
</dbReference>
<keyword evidence="2" id="KW-1185">Reference proteome</keyword>
<proteinExistence type="predicted"/>
<name>A0A516SBX9_9NEIS</name>
<dbReference type="Gene3D" id="3.30.700.10">
    <property type="entry name" value="Glycoprotein, Type 4 Pilin"/>
    <property type="match status" value="1"/>
</dbReference>
<organism evidence="1 2">
    <name type="scientific">Chitinimonas arctica</name>
    <dbReference type="NCBI Taxonomy" id="2594795"/>
    <lineage>
        <taxon>Bacteria</taxon>
        <taxon>Pseudomonadati</taxon>
        <taxon>Pseudomonadota</taxon>
        <taxon>Betaproteobacteria</taxon>
        <taxon>Neisseriales</taxon>
        <taxon>Chitinibacteraceae</taxon>
        <taxon>Chitinimonas</taxon>
    </lineage>
</organism>
<evidence type="ECO:0000313" key="1">
    <source>
        <dbReference type="EMBL" id="QDQ25659.1"/>
    </source>
</evidence>